<dbReference type="InterPro" id="IPR013096">
    <property type="entry name" value="Cupin_2"/>
</dbReference>
<evidence type="ECO:0000313" key="3">
    <source>
        <dbReference type="Proteomes" id="UP000294850"/>
    </source>
</evidence>
<gene>
    <name evidence="2" type="ORF">E0F88_04200</name>
</gene>
<dbReference type="EMBL" id="SMFL01000002">
    <property type="protein sequence ID" value="TDE17111.1"/>
    <property type="molecule type" value="Genomic_DNA"/>
</dbReference>
<name>A0A4R5DY42_9BACT</name>
<proteinExistence type="predicted"/>
<comment type="caution">
    <text evidence="2">The sequence shown here is derived from an EMBL/GenBank/DDBJ whole genome shotgun (WGS) entry which is preliminary data.</text>
</comment>
<sequence length="184" mass="20728">MKRDKFLKMSVVLPFMGGFSDVERPKKGFGVNSGKDRFDKSISLLEGDTFYTKVSSKDTNGDLYVFESTRVKIGGPSLHVHAEQDEWWYILEGEFKIKIGEDLFEVKAGDSVFGPRGVPHTFSKVGEGTARMIITFQPAGKMEQFFTSISEGVMKGKSEKEQDAFRIAHGFERVGPALDYFKKF</sequence>
<dbReference type="Proteomes" id="UP000294850">
    <property type="component" value="Unassembled WGS sequence"/>
</dbReference>
<evidence type="ECO:0000313" key="2">
    <source>
        <dbReference type="EMBL" id="TDE17111.1"/>
    </source>
</evidence>
<evidence type="ECO:0000259" key="1">
    <source>
        <dbReference type="Pfam" id="PF07883"/>
    </source>
</evidence>
<keyword evidence="3" id="KW-1185">Reference proteome</keyword>
<dbReference type="PANTHER" id="PTHR36440:SF1">
    <property type="entry name" value="PUTATIVE (AFU_ORTHOLOGUE AFUA_8G07350)-RELATED"/>
    <property type="match status" value="1"/>
</dbReference>
<dbReference type="InterPro" id="IPR053146">
    <property type="entry name" value="QDO-like"/>
</dbReference>
<accession>A0A4R5DY42</accession>
<dbReference type="SUPFAM" id="SSF51182">
    <property type="entry name" value="RmlC-like cupins"/>
    <property type="match status" value="1"/>
</dbReference>
<dbReference type="AlphaFoldDB" id="A0A4R5DY42"/>
<feature type="domain" description="Cupin type-2" evidence="1">
    <location>
        <begin position="77"/>
        <end position="134"/>
    </location>
</feature>
<dbReference type="Pfam" id="PF07883">
    <property type="entry name" value="Cupin_2"/>
    <property type="match status" value="1"/>
</dbReference>
<organism evidence="2 3">
    <name type="scientific">Dyadobacter psychrotolerans</name>
    <dbReference type="NCBI Taxonomy" id="2541721"/>
    <lineage>
        <taxon>Bacteria</taxon>
        <taxon>Pseudomonadati</taxon>
        <taxon>Bacteroidota</taxon>
        <taxon>Cytophagia</taxon>
        <taxon>Cytophagales</taxon>
        <taxon>Spirosomataceae</taxon>
        <taxon>Dyadobacter</taxon>
    </lineage>
</organism>
<protein>
    <submittedName>
        <fullName evidence="2">Cupin domain-containing protein</fullName>
    </submittedName>
</protein>
<reference evidence="2 3" key="1">
    <citation type="submission" date="2019-03" db="EMBL/GenBank/DDBJ databases">
        <title>Dyadobacter AR-3-6 sp. nov., isolated from arctic soil.</title>
        <authorList>
            <person name="Chaudhary D.K."/>
        </authorList>
    </citation>
    <scope>NUCLEOTIDE SEQUENCE [LARGE SCALE GENOMIC DNA]</scope>
    <source>
        <strain evidence="2 3">AR-3-6</strain>
    </source>
</reference>
<dbReference type="PANTHER" id="PTHR36440">
    <property type="entry name" value="PUTATIVE (AFU_ORTHOLOGUE AFUA_8G07350)-RELATED"/>
    <property type="match status" value="1"/>
</dbReference>
<dbReference type="InterPro" id="IPR011051">
    <property type="entry name" value="RmlC_Cupin_sf"/>
</dbReference>
<dbReference type="OrthoDB" id="1423961at2"/>
<dbReference type="Gene3D" id="2.60.120.10">
    <property type="entry name" value="Jelly Rolls"/>
    <property type="match status" value="1"/>
</dbReference>
<dbReference type="RefSeq" id="WP_131956875.1">
    <property type="nucleotide sequence ID" value="NZ_SMFL01000002.1"/>
</dbReference>
<dbReference type="InterPro" id="IPR014710">
    <property type="entry name" value="RmlC-like_jellyroll"/>
</dbReference>